<dbReference type="InterPro" id="IPR036034">
    <property type="entry name" value="PDZ_sf"/>
</dbReference>
<dbReference type="Proteomes" id="UP000275846">
    <property type="component" value="Unassembled WGS sequence"/>
</dbReference>
<keyword evidence="1" id="KW-0677">Repeat</keyword>
<sequence length="279" mass="31255">MLIQLYSSYEVLKLAERIREDLQAANIDDADFLDLPDIQRRFTLRDYLEHLCLEEAPSDNGRPRIFCPIQNRPLSPAKIAATPTLQLVVERQQSLDITPITFDPCKPSGQFSTVTMFRGKSDCSFGLRFCIVNGGIYICHVKKDSPAARAGLRFLDQITHIDDEAVTGLNVAAVMKKLENKIYCKIGKKDRFQAMGVQLYRTPDRPVGIHLTDGVICAVEQNSSAADNGVPLHTHIIEVNGVNVVGFSDEKILEHIYALQGPFMITLLNHDTYKALVKR</sequence>
<dbReference type="PROSITE" id="PS50106">
    <property type="entry name" value="PDZ"/>
    <property type="match status" value="2"/>
</dbReference>
<dbReference type="GO" id="GO:0005886">
    <property type="term" value="C:plasma membrane"/>
    <property type="evidence" value="ECO:0007669"/>
    <property type="project" value="TreeGrafter"/>
</dbReference>
<evidence type="ECO:0000313" key="4">
    <source>
        <dbReference type="Proteomes" id="UP000275846"/>
    </source>
</evidence>
<dbReference type="GO" id="GO:0005737">
    <property type="term" value="C:cytoplasm"/>
    <property type="evidence" value="ECO:0007669"/>
    <property type="project" value="TreeGrafter"/>
</dbReference>
<dbReference type="InterPro" id="IPR001478">
    <property type="entry name" value="PDZ"/>
</dbReference>
<evidence type="ECO:0000259" key="2">
    <source>
        <dbReference type="PROSITE" id="PS50106"/>
    </source>
</evidence>
<proteinExistence type="predicted"/>
<feature type="domain" description="PDZ" evidence="2">
    <location>
        <begin position="196"/>
        <end position="271"/>
    </location>
</feature>
<dbReference type="SMART" id="SM00228">
    <property type="entry name" value="PDZ"/>
    <property type="match status" value="2"/>
</dbReference>
<dbReference type="InterPro" id="IPR051230">
    <property type="entry name" value="APP-Binding"/>
</dbReference>
<reference evidence="5" key="1">
    <citation type="submission" date="2016-06" db="UniProtKB">
        <authorList>
            <consortium name="WormBaseParasite"/>
        </authorList>
    </citation>
    <scope>IDENTIFICATION</scope>
</reference>
<protein>
    <submittedName>
        <fullName evidence="5">PDZ domain-containing protein</fullName>
    </submittedName>
</protein>
<dbReference type="SUPFAM" id="SSF50156">
    <property type="entry name" value="PDZ domain-like"/>
    <property type="match status" value="2"/>
</dbReference>
<organism evidence="5">
    <name type="scientific">Schistocephalus solidus</name>
    <name type="common">Tapeworm</name>
    <dbReference type="NCBI Taxonomy" id="70667"/>
    <lineage>
        <taxon>Eukaryota</taxon>
        <taxon>Metazoa</taxon>
        <taxon>Spiralia</taxon>
        <taxon>Lophotrochozoa</taxon>
        <taxon>Platyhelminthes</taxon>
        <taxon>Cestoda</taxon>
        <taxon>Eucestoda</taxon>
        <taxon>Diphyllobothriidea</taxon>
        <taxon>Diphyllobothriidae</taxon>
        <taxon>Schistocephalus</taxon>
    </lineage>
</organism>
<accession>A0A183S7L4</accession>
<evidence type="ECO:0000313" key="3">
    <source>
        <dbReference type="EMBL" id="VDL85250.1"/>
    </source>
</evidence>
<dbReference type="AlphaFoldDB" id="A0A183S7L4"/>
<reference evidence="3 4" key="2">
    <citation type="submission" date="2018-11" db="EMBL/GenBank/DDBJ databases">
        <authorList>
            <consortium name="Pathogen Informatics"/>
        </authorList>
    </citation>
    <scope>NUCLEOTIDE SEQUENCE [LARGE SCALE GENOMIC DNA]</scope>
    <source>
        <strain evidence="3 4">NST_G2</strain>
    </source>
</reference>
<dbReference type="Gene3D" id="2.30.42.10">
    <property type="match status" value="2"/>
</dbReference>
<dbReference type="EMBL" id="UYSU01000120">
    <property type="protein sequence ID" value="VDL85250.1"/>
    <property type="molecule type" value="Genomic_DNA"/>
</dbReference>
<dbReference type="Pfam" id="PF13180">
    <property type="entry name" value="PDZ_2"/>
    <property type="match status" value="1"/>
</dbReference>
<dbReference type="WBParaSite" id="SSLN_0000022401-mRNA-1">
    <property type="protein sequence ID" value="SSLN_0000022401-mRNA-1"/>
    <property type="gene ID" value="SSLN_0000022401"/>
</dbReference>
<keyword evidence="4" id="KW-1185">Reference proteome</keyword>
<dbReference type="PANTHER" id="PTHR12345">
    <property type="entry name" value="SYNTENIN RELATED"/>
    <property type="match status" value="1"/>
</dbReference>
<dbReference type="STRING" id="70667.A0A183S7L4"/>
<name>A0A183S7L4_SCHSO</name>
<gene>
    <name evidence="3" type="ORF">SSLN_LOCUS212</name>
</gene>
<evidence type="ECO:0000313" key="5">
    <source>
        <dbReference type="WBParaSite" id="SSLN_0000022401-mRNA-1"/>
    </source>
</evidence>
<feature type="domain" description="PDZ" evidence="2">
    <location>
        <begin position="113"/>
        <end position="190"/>
    </location>
</feature>
<dbReference type="PANTHER" id="PTHR12345:SF3">
    <property type="entry name" value="PDZ DOMAIN-CONTAINING PROTEIN"/>
    <property type="match status" value="1"/>
</dbReference>
<evidence type="ECO:0000256" key="1">
    <source>
        <dbReference type="ARBA" id="ARBA00022737"/>
    </source>
</evidence>
<dbReference type="OrthoDB" id="6271072at2759"/>